<dbReference type="InParanoid" id="A0A3R7GG29"/>
<gene>
    <name evidence="1" type="ORF">CSKR_103567</name>
</gene>
<sequence>MKGFWLNGCRLIAVPMRCFVDHCLFIVSAYASTNYSSDTLRDSLDALLRRARRSVIVVVTGNINARVGIFSAYEVQQGGHPGLESTSTDNSERPLHKEAFGEISVYSHTSGIRRIDATYYVHKLLGHSLMNKRIKNRPANQVKCVLEIQEDKNYLIHVAGFNVRTLGQIGQQVSLAETLSMYVVSPKHAYKTSLRSCTISRLGRAQVFYISLFAYPVILTHWLGISAVWKLHSALRLKVPPWTGFQ</sequence>
<evidence type="ECO:0000313" key="1">
    <source>
        <dbReference type="EMBL" id="KAG5444921.1"/>
    </source>
</evidence>
<comment type="caution">
    <text evidence="1">The sequence shown here is derived from an EMBL/GenBank/DDBJ whole genome shotgun (WGS) entry which is preliminary data.</text>
</comment>
<reference evidence="1 2" key="1">
    <citation type="journal article" date="2018" name="Biotechnol. Adv.">
        <title>Improved genomic resources and new bioinformatic workflow for the carcinogenic parasite Clonorchis sinensis: Biotechnological implications.</title>
        <authorList>
            <person name="Wang D."/>
            <person name="Korhonen P.K."/>
            <person name="Gasser R.B."/>
            <person name="Young N.D."/>
        </authorList>
    </citation>
    <scope>NUCLEOTIDE SEQUENCE [LARGE SCALE GENOMIC DNA]</scope>
    <source>
        <strain evidence="1">Cs-k2</strain>
    </source>
</reference>
<organism evidence="1 2">
    <name type="scientific">Clonorchis sinensis</name>
    <name type="common">Chinese liver fluke</name>
    <dbReference type="NCBI Taxonomy" id="79923"/>
    <lineage>
        <taxon>Eukaryota</taxon>
        <taxon>Metazoa</taxon>
        <taxon>Spiralia</taxon>
        <taxon>Lophotrochozoa</taxon>
        <taxon>Platyhelminthes</taxon>
        <taxon>Trematoda</taxon>
        <taxon>Digenea</taxon>
        <taxon>Opisthorchiida</taxon>
        <taxon>Opisthorchiata</taxon>
        <taxon>Opisthorchiidae</taxon>
        <taxon>Clonorchis</taxon>
    </lineage>
</organism>
<dbReference type="Proteomes" id="UP000286415">
    <property type="component" value="Unassembled WGS sequence"/>
</dbReference>
<evidence type="ECO:0000313" key="2">
    <source>
        <dbReference type="Proteomes" id="UP000286415"/>
    </source>
</evidence>
<dbReference type="EMBL" id="NIRI02000056">
    <property type="protein sequence ID" value="KAG5444921.1"/>
    <property type="molecule type" value="Genomic_DNA"/>
</dbReference>
<keyword evidence="2" id="KW-1185">Reference proteome</keyword>
<accession>A0A3R7GG29</accession>
<protein>
    <submittedName>
        <fullName evidence="1">Uncharacterized protein</fullName>
    </submittedName>
</protein>
<reference evidence="1 2" key="2">
    <citation type="journal article" date="2021" name="Genomics">
        <title>High-quality reference genome for Clonorchis sinensis.</title>
        <authorList>
            <person name="Young N.D."/>
            <person name="Stroehlein A.J."/>
            <person name="Kinkar L."/>
            <person name="Wang T."/>
            <person name="Sohn W.M."/>
            <person name="Chang B.C.H."/>
            <person name="Kaur P."/>
            <person name="Weisz D."/>
            <person name="Dudchenko O."/>
            <person name="Aiden E.L."/>
            <person name="Korhonen P.K."/>
            <person name="Gasser R.B."/>
        </authorList>
    </citation>
    <scope>NUCLEOTIDE SEQUENCE [LARGE SCALE GENOMIC DNA]</scope>
    <source>
        <strain evidence="1">Cs-k2</strain>
    </source>
</reference>
<dbReference type="AlphaFoldDB" id="A0A3R7GG29"/>
<name>A0A3R7GG29_CLOSI</name>
<proteinExistence type="predicted"/>